<keyword evidence="3" id="KW-0540">Nuclease</keyword>
<dbReference type="AlphaFoldDB" id="W4LMG2"/>
<evidence type="ECO:0000256" key="7">
    <source>
        <dbReference type="ARBA" id="ARBA00038093"/>
    </source>
</evidence>
<gene>
    <name evidence="9" type="ORF">ETSY2_42020</name>
</gene>
<dbReference type="GO" id="GO:0004518">
    <property type="term" value="F:nuclease activity"/>
    <property type="evidence" value="ECO:0007669"/>
    <property type="project" value="UniProtKB-KW"/>
</dbReference>
<evidence type="ECO:0000256" key="4">
    <source>
        <dbReference type="ARBA" id="ARBA00022723"/>
    </source>
</evidence>
<evidence type="ECO:0000313" key="9">
    <source>
        <dbReference type="EMBL" id="ETW98880.1"/>
    </source>
</evidence>
<comment type="caution">
    <text evidence="9">The sequence shown here is derived from an EMBL/GenBank/DDBJ whole genome shotgun (WGS) entry which is preliminary data.</text>
</comment>
<dbReference type="HOGENOM" id="CLU_118482_5_0_7"/>
<organism evidence="9 10">
    <name type="scientific">Candidatus Entotheonella gemina</name>
    <dbReference type="NCBI Taxonomy" id="1429439"/>
    <lineage>
        <taxon>Bacteria</taxon>
        <taxon>Pseudomonadati</taxon>
        <taxon>Nitrospinota/Tectimicrobiota group</taxon>
        <taxon>Candidatus Tectimicrobiota</taxon>
        <taxon>Candidatus Entotheonellia</taxon>
        <taxon>Candidatus Entotheonellales</taxon>
        <taxon>Candidatus Entotheonellaceae</taxon>
        <taxon>Candidatus Entotheonella</taxon>
    </lineage>
</organism>
<dbReference type="Pfam" id="PF01850">
    <property type="entry name" value="PIN"/>
    <property type="match status" value="1"/>
</dbReference>
<evidence type="ECO:0000256" key="6">
    <source>
        <dbReference type="ARBA" id="ARBA00022842"/>
    </source>
</evidence>
<dbReference type="GO" id="GO:0046872">
    <property type="term" value="F:metal ion binding"/>
    <property type="evidence" value="ECO:0007669"/>
    <property type="project" value="UniProtKB-KW"/>
</dbReference>
<dbReference type="InterPro" id="IPR002716">
    <property type="entry name" value="PIN_dom"/>
</dbReference>
<dbReference type="Gene3D" id="3.40.50.1010">
    <property type="entry name" value="5'-nuclease"/>
    <property type="match status" value="1"/>
</dbReference>
<keyword evidence="5" id="KW-0378">Hydrolase</keyword>
<evidence type="ECO:0000259" key="8">
    <source>
        <dbReference type="Pfam" id="PF01850"/>
    </source>
</evidence>
<evidence type="ECO:0000256" key="3">
    <source>
        <dbReference type="ARBA" id="ARBA00022722"/>
    </source>
</evidence>
<dbReference type="SUPFAM" id="SSF88723">
    <property type="entry name" value="PIN domain-like"/>
    <property type="match status" value="1"/>
</dbReference>
<dbReference type="InterPro" id="IPR050556">
    <property type="entry name" value="Type_II_TA_system_RNase"/>
</dbReference>
<evidence type="ECO:0000256" key="2">
    <source>
        <dbReference type="ARBA" id="ARBA00022649"/>
    </source>
</evidence>
<dbReference type="PANTHER" id="PTHR33653">
    <property type="entry name" value="RIBONUCLEASE VAPC2"/>
    <property type="match status" value="1"/>
</dbReference>
<accession>W4LMG2</accession>
<protein>
    <recommendedName>
        <fullName evidence="8">PIN domain-containing protein</fullName>
    </recommendedName>
</protein>
<keyword evidence="10" id="KW-1185">Reference proteome</keyword>
<reference evidence="9 10" key="1">
    <citation type="journal article" date="2014" name="Nature">
        <title>An environmental bacterial taxon with a large and distinct metabolic repertoire.</title>
        <authorList>
            <person name="Wilson M.C."/>
            <person name="Mori T."/>
            <person name="Ruckert C."/>
            <person name="Uria A.R."/>
            <person name="Helf M.J."/>
            <person name="Takada K."/>
            <person name="Gernert C."/>
            <person name="Steffens U.A."/>
            <person name="Heycke N."/>
            <person name="Schmitt S."/>
            <person name="Rinke C."/>
            <person name="Helfrich E.J."/>
            <person name="Brachmann A.O."/>
            <person name="Gurgui C."/>
            <person name="Wakimoto T."/>
            <person name="Kracht M."/>
            <person name="Crusemann M."/>
            <person name="Hentschel U."/>
            <person name="Abe I."/>
            <person name="Matsunaga S."/>
            <person name="Kalinowski J."/>
            <person name="Takeyama H."/>
            <person name="Piel J."/>
        </authorList>
    </citation>
    <scope>NUCLEOTIDE SEQUENCE [LARGE SCALE GENOMIC DNA]</scope>
    <source>
        <strain evidence="10">TSY2</strain>
    </source>
</reference>
<sequence>MPESFLFDTVACSRWRRGDRGLRQKVEALAADAVLYTSVISVGELAFGVRKAPPEHREKLQQRTQEMIARFHSILGVTHAVAETYGMIVAQVHPGYHIGQNDYWIAAIALTHNLVLITNDSDFDRVFNLRKENWFV</sequence>
<evidence type="ECO:0000256" key="5">
    <source>
        <dbReference type="ARBA" id="ARBA00022801"/>
    </source>
</evidence>
<dbReference type="EMBL" id="AZHX01001900">
    <property type="protein sequence ID" value="ETW98880.1"/>
    <property type="molecule type" value="Genomic_DNA"/>
</dbReference>
<dbReference type="CDD" id="cd09881">
    <property type="entry name" value="PIN_VapC4-5_FitB-like"/>
    <property type="match status" value="1"/>
</dbReference>
<keyword evidence="6" id="KW-0460">Magnesium</keyword>
<comment type="cofactor">
    <cofactor evidence="1">
        <name>Mg(2+)</name>
        <dbReference type="ChEBI" id="CHEBI:18420"/>
    </cofactor>
</comment>
<dbReference type="PANTHER" id="PTHR33653:SF1">
    <property type="entry name" value="RIBONUCLEASE VAPC2"/>
    <property type="match status" value="1"/>
</dbReference>
<evidence type="ECO:0000256" key="1">
    <source>
        <dbReference type="ARBA" id="ARBA00001946"/>
    </source>
</evidence>
<dbReference type="GO" id="GO:0016787">
    <property type="term" value="F:hydrolase activity"/>
    <property type="evidence" value="ECO:0007669"/>
    <property type="project" value="UniProtKB-KW"/>
</dbReference>
<feature type="domain" description="PIN" evidence="8">
    <location>
        <begin position="6"/>
        <end position="126"/>
    </location>
</feature>
<name>W4LMG2_9BACT</name>
<dbReference type="Proteomes" id="UP000019140">
    <property type="component" value="Unassembled WGS sequence"/>
</dbReference>
<keyword evidence="2" id="KW-1277">Toxin-antitoxin system</keyword>
<dbReference type="InterPro" id="IPR029060">
    <property type="entry name" value="PIN-like_dom_sf"/>
</dbReference>
<proteinExistence type="inferred from homology"/>
<comment type="similarity">
    <text evidence="7">Belongs to the PINc/VapC protein family.</text>
</comment>
<keyword evidence="4" id="KW-0479">Metal-binding</keyword>
<evidence type="ECO:0000313" key="10">
    <source>
        <dbReference type="Proteomes" id="UP000019140"/>
    </source>
</evidence>